<feature type="compositionally biased region" description="Polar residues" evidence="4">
    <location>
        <begin position="95"/>
        <end position="106"/>
    </location>
</feature>
<dbReference type="InterPro" id="IPR001138">
    <property type="entry name" value="Zn2Cys6_DnaBD"/>
</dbReference>
<dbReference type="GO" id="GO:0006351">
    <property type="term" value="P:DNA-templated transcription"/>
    <property type="evidence" value="ECO:0007669"/>
    <property type="project" value="InterPro"/>
</dbReference>
<feature type="region of interest" description="Disordered" evidence="4">
    <location>
        <begin position="176"/>
        <end position="202"/>
    </location>
</feature>
<dbReference type="GO" id="GO:0008270">
    <property type="term" value="F:zinc ion binding"/>
    <property type="evidence" value="ECO:0007669"/>
    <property type="project" value="InterPro"/>
</dbReference>
<evidence type="ECO:0000313" key="6">
    <source>
        <dbReference type="EMBL" id="KAK3937918.1"/>
    </source>
</evidence>
<proteinExistence type="predicted"/>
<name>A0AAN6N480_9PEZI</name>
<dbReference type="SUPFAM" id="SSF57701">
    <property type="entry name" value="Zn2/Cys6 DNA-binding domain"/>
    <property type="match status" value="1"/>
</dbReference>
<feature type="domain" description="Zn(2)-C6 fungal-type" evidence="5">
    <location>
        <begin position="35"/>
        <end position="67"/>
    </location>
</feature>
<evidence type="ECO:0000256" key="4">
    <source>
        <dbReference type="SAM" id="MobiDB-lite"/>
    </source>
</evidence>
<keyword evidence="3" id="KW-0539">Nucleus</keyword>
<dbReference type="EMBL" id="MU853842">
    <property type="protein sequence ID" value="KAK3937918.1"/>
    <property type="molecule type" value="Genomic_DNA"/>
</dbReference>
<dbReference type="PANTHER" id="PTHR31001">
    <property type="entry name" value="UNCHARACTERIZED TRANSCRIPTIONAL REGULATORY PROTEIN"/>
    <property type="match status" value="1"/>
</dbReference>
<dbReference type="GO" id="GO:0000981">
    <property type="term" value="F:DNA-binding transcription factor activity, RNA polymerase II-specific"/>
    <property type="evidence" value="ECO:0007669"/>
    <property type="project" value="InterPro"/>
</dbReference>
<feature type="region of interest" description="Disordered" evidence="4">
    <location>
        <begin position="130"/>
        <end position="150"/>
    </location>
</feature>
<evidence type="ECO:0000259" key="5">
    <source>
        <dbReference type="PROSITE" id="PS50048"/>
    </source>
</evidence>
<protein>
    <submittedName>
        <fullName evidence="6">Fungal-specific transcription factor domain-containing protein</fullName>
    </submittedName>
</protein>
<dbReference type="CDD" id="cd00067">
    <property type="entry name" value="GAL4"/>
    <property type="match status" value="1"/>
</dbReference>
<dbReference type="PROSITE" id="PS50048">
    <property type="entry name" value="ZN2_CY6_FUNGAL_2"/>
    <property type="match status" value="1"/>
</dbReference>
<dbReference type="Gene3D" id="4.10.240.10">
    <property type="entry name" value="Zn(2)-C6 fungal-type DNA-binding domain"/>
    <property type="match status" value="1"/>
</dbReference>
<feature type="compositionally biased region" description="Low complexity" evidence="4">
    <location>
        <begin position="711"/>
        <end position="724"/>
    </location>
</feature>
<dbReference type="GO" id="GO:0005634">
    <property type="term" value="C:nucleus"/>
    <property type="evidence" value="ECO:0007669"/>
    <property type="project" value="UniProtKB-SubCell"/>
</dbReference>
<dbReference type="AlphaFoldDB" id="A0AAN6N480"/>
<dbReference type="Proteomes" id="UP001303473">
    <property type="component" value="Unassembled WGS sequence"/>
</dbReference>
<dbReference type="InterPro" id="IPR007219">
    <property type="entry name" value="XnlR_reg_dom"/>
</dbReference>
<evidence type="ECO:0000256" key="2">
    <source>
        <dbReference type="ARBA" id="ARBA00022723"/>
    </source>
</evidence>
<reference evidence="7" key="1">
    <citation type="journal article" date="2023" name="Mol. Phylogenet. Evol.">
        <title>Genome-scale phylogeny and comparative genomics of the fungal order Sordariales.</title>
        <authorList>
            <person name="Hensen N."/>
            <person name="Bonometti L."/>
            <person name="Westerberg I."/>
            <person name="Brannstrom I.O."/>
            <person name="Guillou S."/>
            <person name="Cros-Aarteil S."/>
            <person name="Calhoun S."/>
            <person name="Haridas S."/>
            <person name="Kuo A."/>
            <person name="Mondo S."/>
            <person name="Pangilinan J."/>
            <person name="Riley R."/>
            <person name="LaButti K."/>
            <person name="Andreopoulos B."/>
            <person name="Lipzen A."/>
            <person name="Chen C."/>
            <person name="Yan M."/>
            <person name="Daum C."/>
            <person name="Ng V."/>
            <person name="Clum A."/>
            <person name="Steindorff A."/>
            <person name="Ohm R.A."/>
            <person name="Martin F."/>
            <person name="Silar P."/>
            <person name="Natvig D.O."/>
            <person name="Lalanne C."/>
            <person name="Gautier V."/>
            <person name="Ament-Velasquez S.L."/>
            <person name="Kruys A."/>
            <person name="Hutchinson M.I."/>
            <person name="Powell A.J."/>
            <person name="Barry K."/>
            <person name="Miller A.N."/>
            <person name="Grigoriev I.V."/>
            <person name="Debuchy R."/>
            <person name="Gladieux P."/>
            <person name="Hiltunen Thoren M."/>
            <person name="Johannesson H."/>
        </authorList>
    </citation>
    <scope>NUCLEOTIDE SEQUENCE [LARGE SCALE GENOMIC DNA]</scope>
    <source>
        <strain evidence="7">CBS 340.73</strain>
    </source>
</reference>
<dbReference type="GO" id="GO:0003677">
    <property type="term" value="F:DNA binding"/>
    <property type="evidence" value="ECO:0007669"/>
    <property type="project" value="InterPro"/>
</dbReference>
<keyword evidence="7" id="KW-1185">Reference proteome</keyword>
<evidence type="ECO:0000256" key="3">
    <source>
        <dbReference type="ARBA" id="ARBA00023242"/>
    </source>
</evidence>
<dbReference type="InterPro" id="IPR036864">
    <property type="entry name" value="Zn2-C6_fun-type_DNA-bd_sf"/>
</dbReference>
<dbReference type="SMART" id="SM00066">
    <property type="entry name" value="GAL4"/>
    <property type="match status" value="1"/>
</dbReference>
<dbReference type="PROSITE" id="PS00463">
    <property type="entry name" value="ZN2_CY6_FUNGAL_1"/>
    <property type="match status" value="1"/>
</dbReference>
<comment type="subcellular location">
    <subcellularLocation>
        <location evidence="1">Nucleus</location>
    </subcellularLocation>
</comment>
<evidence type="ECO:0000256" key="1">
    <source>
        <dbReference type="ARBA" id="ARBA00004123"/>
    </source>
</evidence>
<dbReference type="PANTHER" id="PTHR31001:SF49">
    <property type="entry name" value="ZN(II)2CYS6 TRANSCRIPTION FACTOR (EUROFUNG)"/>
    <property type="match status" value="1"/>
</dbReference>
<dbReference type="SMART" id="SM00906">
    <property type="entry name" value="Fungal_trans"/>
    <property type="match status" value="1"/>
</dbReference>
<accession>A0AAN6N480</accession>
<feature type="non-terminal residue" evidence="6">
    <location>
        <position position="735"/>
    </location>
</feature>
<gene>
    <name evidence="6" type="ORF">QBC46DRAFT_293388</name>
</gene>
<dbReference type="CDD" id="cd12148">
    <property type="entry name" value="fungal_TF_MHR"/>
    <property type="match status" value="1"/>
</dbReference>
<dbReference type="Pfam" id="PF04082">
    <property type="entry name" value="Fungal_trans"/>
    <property type="match status" value="1"/>
</dbReference>
<feature type="compositionally biased region" description="Basic and acidic residues" evidence="4">
    <location>
        <begin position="191"/>
        <end position="201"/>
    </location>
</feature>
<dbReference type="InterPro" id="IPR050613">
    <property type="entry name" value="Sec_Metabolite_Reg"/>
</dbReference>
<comment type="caution">
    <text evidence="6">The sequence shown here is derived from an EMBL/GenBank/DDBJ whole genome shotgun (WGS) entry which is preliminary data.</text>
</comment>
<keyword evidence="2" id="KW-0479">Metal-binding</keyword>
<feature type="region of interest" description="Disordered" evidence="4">
    <location>
        <begin position="75"/>
        <end position="108"/>
    </location>
</feature>
<organism evidence="6 7">
    <name type="scientific">Diplogelasinospora grovesii</name>
    <dbReference type="NCBI Taxonomy" id="303347"/>
    <lineage>
        <taxon>Eukaryota</taxon>
        <taxon>Fungi</taxon>
        <taxon>Dikarya</taxon>
        <taxon>Ascomycota</taxon>
        <taxon>Pezizomycotina</taxon>
        <taxon>Sordariomycetes</taxon>
        <taxon>Sordariomycetidae</taxon>
        <taxon>Sordariales</taxon>
        <taxon>Diplogelasinosporaceae</taxon>
        <taxon>Diplogelasinospora</taxon>
    </lineage>
</organism>
<sequence length="735" mass="81191">MADLRAYTHVFRADIKSASGQQQARVYKRTRNPVSCFSCRARKMKCDRQHPVCGACSKRGDDAACRYSTSSLPASTGAKTGVGNESAKEQKRMSSGDNITASSSAPPRQGVALRLQKLEEMVNGLITSSRQATATARCDSTGTGGHLSSSGTEVSFIGATHWEAILESIHDLQAYLEPDPDDGAEAGAEPDMGRTDNEEASQRGPDLVFGAVNIVTIRDVLDALPSRSEADALLSLYFSTRINSKAGPMLHQAQFRREYEAFWQDPHGTSLLWISMLFSVLAMGSIAYFLVEVRGSEGQLHPHYVRQPPQHSRWVQFKAKALQCLVAGDYLKAKPYSVEAILLYALTRVVEKKDLDPCLWSIFGVATRLAQRMGYHRDPAQLMIQPSQSSPRSEKKGQGQAITPFQAEMRRRVWFIVESFDLMYSLQLGMPTIIQSDQCDVQPPTNLSDDDFDFDCVELPPSKPDTEATPVLYYCHKSRVVRVLRSVMRHALQTPRRPGYDSRTMELHAEVVSVQDNIPPILRYRPISSYFTDSPQGPFKDFDTLFHRLALEIMHLKGLCVLHRPYLASHKEDPAYAFSRDTCRGAALRMLQLIIDLAYELRPGGRLHGVDKYFLSSLVVHDSLLAAMILCLDLNESRQHTQEDWACKLAALQRTHMVWTKLAHVSRDASHASKVLAAMLRKVTGASSTSAAVTSAIGGGCPNRGAGPSFSSSAGTAQAAATATPKQQGDYMGEW</sequence>
<evidence type="ECO:0000313" key="7">
    <source>
        <dbReference type="Proteomes" id="UP001303473"/>
    </source>
</evidence>
<feature type="region of interest" description="Disordered" evidence="4">
    <location>
        <begin position="708"/>
        <end position="735"/>
    </location>
</feature>
<dbReference type="Pfam" id="PF00172">
    <property type="entry name" value="Zn_clus"/>
    <property type="match status" value="1"/>
</dbReference>